<name>A0A9P7S0B6_9AGAR</name>
<accession>A0A9P7S0B6</accession>
<dbReference type="AlphaFoldDB" id="A0A9P7S0B6"/>
<dbReference type="RefSeq" id="XP_043009222.1">
    <property type="nucleotide sequence ID" value="XM_043153936.1"/>
</dbReference>
<feature type="region of interest" description="Disordered" evidence="1">
    <location>
        <begin position="107"/>
        <end position="138"/>
    </location>
</feature>
<keyword evidence="3" id="KW-1185">Reference proteome</keyword>
<evidence type="ECO:0000313" key="3">
    <source>
        <dbReference type="Proteomes" id="UP001049176"/>
    </source>
</evidence>
<dbReference type="GeneID" id="66078155"/>
<evidence type="ECO:0000313" key="2">
    <source>
        <dbReference type="EMBL" id="KAG7092752.1"/>
    </source>
</evidence>
<proteinExistence type="predicted"/>
<comment type="caution">
    <text evidence="2">The sequence shown here is derived from an EMBL/GenBank/DDBJ whole genome shotgun (WGS) entry which is preliminary data.</text>
</comment>
<dbReference type="Proteomes" id="UP001049176">
    <property type="component" value="Chromosome 5"/>
</dbReference>
<evidence type="ECO:0000256" key="1">
    <source>
        <dbReference type="SAM" id="MobiDB-lite"/>
    </source>
</evidence>
<protein>
    <submittedName>
        <fullName evidence="2">Uncharacterized protein</fullName>
    </submittedName>
</protein>
<dbReference type="EMBL" id="CM032185">
    <property type="protein sequence ID" value="KAG7092752.1"/>
    <property type="molecule type" value="Genomic_DNA"/>
</dbReference>
<gene>
    <name evidence="2" type="ORF">E1B28_009079</name>
</gene>
<feature type="compositionally biased region" description="Basic and acidic residues" evidence="1">
    <location>
        <begin position="129"/>
        <end position="138"/>
    </location>
</feature>
<reference evidence="2" key="1">
    <citation type="journal article" date="2021" name="Genome Biol. Evol.">
        <title>The assembled and annotated genome of the fairy-ring fungus Marasmius oreades.</title>
        <authorList>
            <person name="Hiltunen M."/>
            <person name="Ament-Velasquez S.L."/>
            <person name="Johannesson H."/>
        </authorList>
    </citation>
    <scope>NUCLEOTIDE SEQUENCE</scope>
    <source>
        <strain evidence="2">03SP1</strain>
    </source>
</reference>
<sequence length="138" mass="15564">MACFGAEAHLRVDSRRRVLPEDAITAVVEFVVLKLRDGRSLREIEQNCTLFEYKEAELLNLHTQFPKLIGQVACQVGRPISPIGRAIHLPMDSYHCVVRYFAIYNPPHPEASEQDSCNTRQPEVGTSGRDVDSDGRKN</sequence>
<organism evidence="2 3">
    <name type="scientific">Marasmius oreades</name>
    <name type="common">fairy-ring Marasmius</name>
    <dbReference type="NCBI Taxonomy" id="181124"/>
    <lineage>
        <taxon>Eukaryota</taxon>
        <taxon>Fungi</taxon>
        <taxon>Dikarya</taxon>
        <taxon>Basidiomycota</taxon>
        <taxon>Agaricomycotina</taxon>
        <taxon>Agaricomycetes</taxon>
        <taxon>Agaricomycetidae</taxon>
        <taxon>Agaricales</taxon>
        <taxon>Marasmiineae</taxon>
        <taxon>Marasmiaceae</taxon>
        <taxon>Marasmius</taxon>
    </lineage>
</organism>
<dbReference type="KEGG" id="more:E1B28_009079"/>